<dbReference type="Gramene" id="CMO026CT">
    <property type="protein sequence ID" value="CMO026CT"/>
    <property type="gene ID" value="CMO026C"/>
</dbReference>
<feature type="compositionally biased region" description="Basic and acidic residues" evidence="1">
    <location>
        <begin position="76"/>
        <end position="91"/>
    </location>
</feature>
<dbReference type="GeneID" id="16995507"/>
<dbReference type="AlphaFoldDB" id="M1UUA5"/>
<feature type="region of interest" description="Disordered" evidence="1">
    <location>
        <begin position="75"/>
        <end position="124"/>
    </location>
</feature>
<keyword evidence="3" id="KW-1185">Reference proteome</keyword>
<dbReference type="RefSeq" id="XP_005537457.1">
    <property type="nucleotide sequence ID" value="XM_005537400.1"/>
</dbReference>
<gene>
    <name evidence="2" type="ORF">CYME_CMO026C</name>
</gene>
<protein>
    <submittedName>
        <fullName evidence="2">Uncharacterized protein</fullName>
    </submittedName>
</protein>
<dbReference type="KEGG" id="cme:CYME_CMO026C"/>
<accession>M1UUA5</accession>
<dbReference type="HOGENOM" id="CLU_1392016_0_0_1"/>
<evidence type="ECO:0000256" key="1">
    <source>
        <dbReference type="SAM" id="MobiDB-lite"/>
    </source>
</evidence>
<reference evidence="2 3" key="1">
    <citation type="journal article" date="2004" name="Nature">
        <title>Genome sequence of the ultrasmall unicellular red alga Cyanidioschyzon merolae 10D.</title>
        <authorList>
            <person name="Matsuzaki M."/>
            <person name="Misumi O."/>
            <person name="Shin-i T."/>
            <person name="Maruyama S."/>
            <person name="Takahara M."/>
            <person name="Miyagishima S."/>
            <person name="Mori T."/>
            <person name="Nishida K."/>
            <person name="Yagisawa F."/>
            <person name="Nishida K."/>
            <person name="Yoshida Y."/>
            <person name="Nishimura Y."/>
            <person name="Nakao S."/>
            <person name="Kobayashi T."/>
            <person name="Momoyama Y."/>
            <person name="Higashiyama T."/>
            <person name="Minoda A."/>
            <person name="Sano M."/>
            <person name="Nomoto H."/>
            <person name="Oishi K."/>
            <person name="Hayashi H."/>
            <person name="Ohta F."/>
            <person name="Nishizaka S."/>
            <person name="Haga S."/>
            <person name="Miura S."/>
            <person name="Morishita T."/>
            <person name="Kabeya Y."/>
            <person name="Terasawa K."/>
            <person name="Suzuki Y."/>
            <person name="Ishii Y."/>
            <person name="Asakawa S."/>
            <person name="Takano H."/>
            <person name="Ohta N."/>
            <person name="Kuroiwa H."/>
            <person name="Tanaka K."/>
            <person name="Shimizu N."/>
            <person name="Sugano S."/>
            <person name="Sato N."/>
            <person name="Nozaki H."/>
            <person name="Ogasawara N."/>
            <person name="Kohara Y."/>
            <person name="Kuroiwa T."/>
        </authorList>
    </citation>
    <scope>NUCLEOTIDE SEQUENCE [LARGE SCALE GENOMIC DNA]</scope>
    <source>
        <strain evidence="2 3">10D</strain>
    </source>
</reference>
<sequence length="196" mass="21957">MDLSSPQETLRPRYNAVAWSVLLVRRPRTLLATAGQAALRPALMVRGFNVRVGIVLHQLPDAPIRARNYLYCLSEKQPDSKKPTDRSRRDASQPVPRDQSVEQRLAREATQHGHGSEEEAPVFDETAARAAEILELLEGLRAFRQRIIDDAQAMAKQIRTPKEQVDASLAKHPDIAKIDASIRRLEAELKAISDNV</sequence>
<name>M1UUA5_CYAM1</name>
<reference evidence="2 3" key="2">
    <citation type="journal article" date="2007" name="BMC Biol.">
        <title>A 100%-complete sequence reveals unusually simple genomic features in the hot-spring red alga Cyanidioschyzon merolae.</title>
        <authorList>
            <person name="Nozaki H."/>
            <person name="Takano H."/>
            <person name="Misumi O."/>
            <person name="Terasawa K."/>
            <person name="Matsuzaki M."/>
            <person name="Maruyama S."/>
            <person name="Nishida K."/>
            <person name="Yagisawa F."/>
            <person name="Yoshida Y."/>
            <person name="Fujiwara T."/>
            <person name="Takio S."/>
            <person name="Tamura K."/>
            <person name="Chung S.J."/>
            <person name="Nakamura S."/>
            <person name="Kuroiwa H."/>
            <person name="Tanaka K."/>
            <person name="Sato N."/>
            <person name="Kuroiwa T."/>
        </authorList>
    </citation>
    <scope>NUCLEOTIDE SEQUENCE [LARGE SCALE GENOMIC DNA]</scope>
    <source>
        <strain evidence="2 3">10D</strain>
    </source>
</reference>
<evidence type="ECO:0000313" key="3">
    <source>
        <dbReference type="Proteomes" id="UP000007014"/>
    </source>
</evidence>
<dbReference type="OrthoDB" id="3379at2759"/>
<feature type="compositionally biased region" description="Basic and acidic residues" evidence="1">
    <location>
        <begin position="99"/>
        <end position="117"/>
    </location>
</feature>
<dbReference type="EMBL" id="AP006497">
    <property type="protein sequence ID" value="BAM81421.1"/>
    <property type="molecule type" value="Genomic_DNA"/>
</dbReference>
<evidence type="ECO:0000313" key="2">
    <source>
        <dbReference type="EMBL" id="BAM81421.1"/>
    </source>
</evidence>
<proteinExistence type="predicted"/>
<dbReference type="Proteomes" id="UP000007014">
    <property type="component" value="Chromosome 15"/>
</dbReference>
<organism evidence="2 3">
    <name type="scientific">Cyanidioschyzon merolae (strain NIES-3377 / 10D)</name>
    <name type="common">Unicellular red alga</name>
    <dbReference type="NCBI Taxonomy" id="280699"/>
    <lineage>
        <taxon>Eukaryota</taxon>
        <taxon>Rhodophyta</taxon>
        <taxon>Bangiophyceae</taxon>
        <taxon>Cyanidiales</taxon>
        <taxon>Cyanidiaceae</taxon>
        <taxon>Cyanidioschyzon</taxon>
    </lineage>
</organism>